<protein>
    <submittedName>
        <fullName evidence="1">Uncharacterized protein</fullName>
    </submittedName>
</protein>
<sequence>MAVWKLWSALVRRTFCQKAVNSRATVREEELIWRGGQRPYRHSRPKSQERSRRARGQPARPSLWPLSVNVWLAAAWINLGAQTESDPCDRDHKRLMVKICSIRAIFITFINNFYILLHWYLYMLAILHLKSIAPLVFLHACNLAS</sequence>
<gene>
    <name evidence="1" type="ORF">O6H91_22G053000</name>
</gene>
<keyword evidence="2" id="KW-1185">Reference proteome</keyword>
<organism evidence="1 2">
    <name type="scientific">Diphasiastrum complanatum</name>
    <name type="common">Issler's clubmoss</name>
    <name type="synonym">Lycopodium complanatum</name>
    <dbReference type="NCBI Taxonomy" id="34168"/>
    <lineage>
        <taxon>Eukaryota</taxon>
        <taxon>Viridiplantae</taxon>
        <taxon>Streptophyta</taxon>
        <taxon>Embryophyta</taxon>
        <taxon>Tracheophyta</taxon>
        <taxon>Lycopodiopsida</taxon>
        <taxon>Lycopodiales</taxon>
        <taxon>Lycopodiaceae</taxon>
        <taxon>Lycopodioideae</taxon>
        <taxon>Diphasiastrum</taxon>
    </lineage>
</organism>
<name>A0ACC2AFF9_DIPCM</name>
<reference evidence="2" key="1">
    <citation type="journal article" date="2024" name="Proc. Natl. Acad. Sci. U.S.A.">
        <title>Extraordinary preservation of gene collinearity over three hundred million years revealed in homosporous lycophytes.</title>
        <authorList>
            <person name="Li C."/>
            <person name="Wickell D."/>
            <person name="Kuo L.Y."/>
            <person name="Chen X."/>
            <person name="Nie B."/>
            <person name="Liao X."/>
            <person name="Peng D."/>
            <person name="Ji J."/>
            <person name="Jenkins J."/>
            <person name="Williams M."/>
            <person name="Shu S."/>
            <person name="Plott C."/>
            <person name="Barry K."/>
            <person name="Rajasekar S."/>
            <person name="Grimwood J."/>
            <person name="Han X."/>
            <person name="Sun S."/>
            <person name="Hou Z."/>
            <person name="He W."/>
            <person name="Dai G."/>
            <person name="Sun C."/>
            <person name="Schmutz J."/>
            <person name="Leebens-Mack J.H."/>
            <person name="Li F.W."/>
            <person name="Wang L."/>
        </authorList>
    </citation>
    <scope>NUCLEOTIDE SEQUENCE [LARGE SCALE GENOMIC DNA]</scope>
    <source>
        <strain evidence="2">cv. PW_Plant_1</strain>
    </source>
</reference>
<dbReference type="Proteomes" id="UP001162992">
    <property type="component" value="Chromosome 22"/>
</dbReference>
<evidence type="ECO:0000313" key="1">
    <source>
        <dbReference type="EMBL" id="KAJ7516313.1"/>
    </source>
</evidence>
<evidence type="ECO:0000313" key="2">
    <source>
        <dbReference type="Proteomes" id="UP001162992"/>
    </source>
</evidence>
<dbReference type="EMBL" id="CM055113">
    <property type="protein sequence ID" value="KAJ7516313.1"/>
    <property type="molecule type" value="Genomic_DNA"/>
</dbReference>
<comment type="caution">
    <text evidence="1">The sequence shown here is derived from an EMBL/GenBank/DDBJ whole genome shotgun (WGS) entry which is preliminary data.</text>
</comment>
<accession>A0ACC2AFF9</accession>
<proteinExistence type="predicted"/>